<comment type="caution">
    <text evidence="2">The sequence shown here is derived from an EMBL/GenBank/DDBJ whole genome shotgun (WGS) entry which is preliminary data.</text>
</comment>
<proteinExistence type="predicted"/>
<feature type="region of interest" description="Disordered" evidence="1">
    <location>
        <begin position="1"/>
        <end position="90"/>
    </location>
</feature>
<accession>A0ABR3F2E7</accession>
<feature type="compositionally biased region" description="Polar residues" evidence="1">
    <location>
        <begin position="440"/>
        <end position="468"/>
    </location>
</feature>
<feature type="region of interest" description="Disordered" evidence="1">
    <location>
        <begin position="325"/>
        <end position="370"/>
    </location>
</feature>
<feature type="compositionally biased region" description="Polar residues" evidence="1">
    <location>
        <begin position="41"/>
        <end position="68"/>
    </location>
</feature>
<gene>
    <name evidence="2" type="ORF">V5O48_012588</name>
</gene>
<protein>
    <submittedName>
        <fullName evidence="2">Uncharacterized protein</fullName>
    </submittedName>
</protein>
<feature type="region of interest" description="Disordered" evidence="1">
    <location>
        <begin position="435"/>
        <end position="514"/>
    </location>
</feature>
<evidence type="ECO:0000313" key="2">
    <source>
        <dbReference type="EMBL" id="KAL0569379.1"/>
    </source>
</evidence>
<sequence>MSQDLYLPNEYPPSTGRQMPPFTTSNQRPGGQPGLGVYGSTPPSIRTTPSFDHQSSRLPTPFQDSTPGLLSRSHMGSRPPFPRQGAAEFERQQDQDFEFDPDEDESSQPALDPLELASDLAGVLELDKPHQDMLMNFIATNKGINQGLLNSQIVIHANQLQHSMLLKKIVKKLESHDEILNKMKSKIQDNPHLTKDQSKEVLSWAKKVVIEDNRLDFDNDALIAGVKKLLRNVQNSILEDFLNPNTSQAERDALDSEIRTHGSNAKALLRNTIMESLTQSSKAYASLTATTRVVARKFLGSPDLGTSNLAIRVLLLRQYARENPHLVTKGAKNKGGAPRPQKRARAATGDSTTMPPSMGNDNEEDEEYATSDTSLVMAFAGWLRQKYEDKQNWGEKFNEKKWVEYCNLAIENEQKDWPTDNLKHLPLKKIDAQVPDIASGNRTPGISARPSGNTPYSNVAGAPSTSGYSAYRQPQQGVPSQSGSPYTMGHDGGQQFPSGQLGGSPYAVRPREEA</sequence>
<feature type="compositionally biased region" description="Low complexity" evidence="1">
    <location>
        <begin position="473"/>
        <end position="485"/>
    </location>
</feature>
<feature type="compositionally biased region" description="Polar residues" evidence="1">
    <location>
        <begin position="15"/>
        <end position="29"/>
    </location>
</feature>
<dbReference type="EMBL" id="JBAHYK010001131">
    <property type="protein sequence ID" value="KAL0569379.1"/>
    <property type="molecule type" value="Genomic_DNA"/>
</dbReference>
<evidence type="ECO:0000256" key="1">
    <source>
        <dbReference type="SAM" id="MobiDB-lite"/>
    </source>
</evidence>
<reference evidence="2 3" key="1">
    <citation type="submission" date="2024-02" db="EMBL/GenBank/DDBJ databases">
        <title>A draft genome for the cacao thread blight pathogen Marasmius crinis-equi.</title>
        <authorList>
            <person name="Cohen S.P."/>
            <person name="Baruah I.K."/>
            <person name="Amoako-Attah I."/>
            <person name="Bukari Y."/>
            <person name="Meinhardt L.W."/>
            <person name="Bailey B.A."/>
        </authorList>
    </citation>
    <scope>NUCLEOTIDE SEQUENCE [LARGE SCALE GENOMIC DNA]</scope>
    <source>
        <strain evidence="2 3">GH-76</strain>
    </source>
</reference>
<name>A0ABR3F2E7_9AGAR</name>
<dbReference type="Proteomes" id="UP001465976">
    <property type="component" value="Unassembled WGS sequence"/>
</dbReference>
<organism evidence="2 3">
    <name type="scientific">Marasmius crinis-equi</name>
    <dbReference type="NCBI Taxonomy" id="585013"/>
    <lineage>
        <taxon>Eukaryota</taxon>
        <taxon>Fungi</taxon>
        <taxon>Dikarya</taxon>
        <taxon>Basidiomycota</taxon>
        <taxon>Agaricomycotina</taxon>
        <taxon>Agaricomycetes</taxon>
        <taxon>Agaricomycetidae</taxon>
        <taxon>Agaricales</taxon>
        <taxon>Marasmiineae</taxon>
        <taxon>Marasmiaceae</taxon>
        <taxon>Marasmius</taxon>
    </lineage>
</organism>
<keyword evidence="3" id="KW-1185">Reference proteome</keyword>
<evidence type="ECO:0000313" key="3">
    <source>
        <dbReference type="Proteomes" id="UP001465976"/>
    </source>
</evidence>